<organism evidence="1 2">
    <name type="scientific">Lacticaseibacillus nasuensis JCM 17158</name>
    <dbReference type="NCBI Taxonomy" id="1291734"/>
    <lineage>
        <taxon>Bacteria</taxon>
        <taxon>Bacillati</taxon>
        <taxon>Bacillota</taxon>
        <taxon>Bacilli</taxon>
        <taxon>Lactobacillales</taxon>
        <taxon>Lactobacillaceae</taxon>
        <taxon>Lacticaseibacillus</taxon>
    </lineage>
</organism>
<dbReference type="Proteomes" id="UP000051804">
    <property type="component" value="Unassembled WGS sequence"/>
</dbReference>
<sequence length="99" mass="10839">MTDNDVALIGDVLTRICGQLKIHSSSLAFLNHQFTAAEIDQINQFMMRQMLADTAVSPATLARLLQAVHPQLPDADSENMAAELIQSWLDEGTFKGILA</sequence>
<keyword evidence="2" id="KW-1185">Reference proteome</keyword>
<protein>
    <submittedName>
        <fullName evidence="1">Uncharacterized protein</fullName>
    </submittedName>
</protein>
<dbReference type="PATRIC" id="fig|1291734.4.peg.100"/>
<evidence type="ECO:0000313" key="1">
    <source>
        <dbReference type="EMBL" id="KRK70911.1"/>
    </source>
</evidence>
<reference evidence="1 2" key="1">
    <citation type="journal article" date="2015" name="Genome Announc.">
        <title>Expanding the biotechnology potential of lactobacilli through comparative genomics of 213 strains and associated genera.</title>
        <authorList>
            <person name="Sun Z."/>
            <person name="Harris H.M."/>
            <person name="McCann A."/>
            <person name="Guo C."/>
            <person name="Argimon S."/>
            <person name="Zhang W."/>
            <person name="Yang X."/>
            <person name="Jeffery I.B."/>
            <person name="Cooney J.C."/>
            <person name="Kagawa T.F."/>
            <person name="Liu W."/>
            <person name="Song Y."/>
            <person name="Salvetti E."/>
            <person name="Wrobel A."/>
            <person name="Rasinkangas P."/>
            <person name="Parkhill J."/>
            <person name="Rea M.C."/>
            <person name="O'Sullivan O."/>
            <person name="Ritari J."/>
            <person name="Douillard F.P."/>
            <person name="Paul Ross R."/>
            <person name="Yang R."/>
            <person name="Briner A.E."/>
            <person name="Felis G.E."/>
            <person name="de Vos W.M."/>
            <person name="Barrangou R."/>
            <person name="Klaenhammer T.R."/>
            <person name="Caufield P.W."/>
            <person name="Cui Y."/>
            <person name="Zhang H."/>
            <person name="O'Toole P.W."/>
        </authorList>
    </citation>
    <scope>NUCLEOTIDE SEQUENCE [LARGE SCALE GENOMIC DNA]</scope>
    <source>
        <strain evidence="1 2">JCM 17158</strain>
    </source>
</reference>
<dbReference type="OrthoDB" id="2295684at2"/>
<gene>
    <name evidence="1" type="ORF">FD02_GL000092</name>
</gene>
<dbReference type="AlphaFoldDB" id="A0A0R1JI05"/>
<comment type="caution">
    <text evidence="1">The sequence shown here is derived from an EMBL/GenBank/DDBJ whole genome shotgun (WGS) entry which is preliminary data.</text>
</comment>
<proteinExistence type="predicted"/>
<dbReference type="EMBL" id="AZDJ01000030">
    <property type="protein sequence ID" value="KRK70911.1"/>
    <property type="molecule type" value="Genomic_DNA"/>
</dbReference>
<dbReference type="RefSeq" id="WP_056951568.1">
    <property type="nucleotide sequence ID" value="NZ_AZDJ01000030.1"/>
</dbReference>
<accession>A0A0R1JI05</accession>
<evidence type="ECO:0000313" key="2">
    <source>
        <dbReference type="Proteomes" id="UP000051804"/>
    </source>
</evidence>
<name>A0A0R1JI05_9LACO</name>
<dbReference type="STRING" id="1291734.FD02_GL000092"/>